<evidence type="ECO:0000259" key="6">
    <source>
        <dbReference type="Pfam" id="PF00324"/>
    </source>
</evidence>
<dbReference type="InterPro" id="IPR004841">
    <property type="entry name" value="AA-permease/SLC12A_dom"/>
</dbReference>
<feature type="transmembrane region" description="Helical" evidence="5">
    <location>
        <begin position="230"/>
        <end position="252"/>
    </location>
</feature>
<dbReference type="InterPro" id="IPR050367">
    <property type="entry name" value="APC_superfamily"/>
</dbReference>
<feature type="transmembrane region" description="Helical" evidence="5">
    <location>
        <begin position="353"/>
        <end position="372"/>
    </location>
</feature>
<dbReference type="EMBL" id="APNK01000041">
    <property type="protein sequence ID" value="KEZ76056.1"/>
    <property type="molecule type" value="Genomic_DNA"/>
</dbReference>
<feature type="transmembrane region" description="Helical" evidence="5">
    <location>
        <begin position="44"/>
        <end position="63"/>
    </location>
</feature>
<organism evidence="7 8">
    <name type="scientific">Salinisphaera hydrothermalis (strain C41B8)</name>
    <dbReference type="NCBI Taxonomy" id="1304275"/>
    <lineage>
        <taxon>Bacteria</taxon>
        <taxon>Pseudomonadati</taxon>
        <taxon>Pseudomonadota</taxon>
        <taxon>Gammaproteobacteria</taxon>
        <taxon>Salinisphaerales</taxon>
        <taxon>Salinisphaeraceae</taxon>
        <taxon>Salinisphaera</taxon>
    </lineage>
</organism>
<evidence type="ECO:0000256" key="3">
    <source>
        <dbReference type="ARBA" id="ARBA00022989"/>
    </source>
</evidence>
<keyword evidence="8" id="KW-1185">Reference proteome</keyword>
<dbReference type="RefSeq" id="WP_037340925.1">
    <property type="nucleotide sequence ID" value="NZ_APNK01000041.1"/>
</dbReference>
<feature type="transmembrane region" description="Helical" evidence="5">
    <location>
        <begin position="407"/>
        <end position="426"/>
    </location>
</feature>
<dbReference type="PANTHER" id="PTHR42770:SF8">
    <property type="entry name" value="PUTRESCINE IMPORTER PUUP"/>
    <property type="match status" value="1"/>
</dbReference>
<dbReference type="GO" id="GO:0055085">
    <property type="term" value="P:transmembrane transport"/>
    <property type="evidence" value="ECO:0007669"/>
    <property type="project" value="InterPro"/>
</dbReference>
<evidence type="ECO:0000256" key="4">
    <source>
        <dbReference type="ARBA" id="ARBA00023136"/>
    </source>
</evidence>
<name>A0A084IH72_SALHC</name>
<dbReference type="PANTHER" id="PTHR42770">
    <property type="entry name" value="AMINO ACID TRANSPORTER-RELATED"/>
    <property type="match status" value="1"/>
</dbReference>
<dbReference type="GO" id="GO:0016020">
    <property type="term" value="C:membrane"/>
    <property type="evidence" value="ECO:0007669"/>
    <property type="project" value="UniProtKB-SubCell"/>
</dbReference>
<dbReference type="OrthoDB" id="9804700at2"/>
<feature type="transmembrane region" description="Helical" evidence="5">
    <location>
        <begin position="384"/>
        <end position="401"/>
    </location>
</feature>
<proteinExistence type="predicted"/>
<feature type="transmembrane region" description="Helical" evidence="5">
    <location>
        <begin position="329"/>
        <end position="347"/>
    </location>
</feature>
<feature type="transmembrane region" description="Helical" evidence="5">
    <location>
        <begin position="122"/>
        <end position="146"/>
    </location>
</feature>
<protein>
    <submittedName>
        <fullName evidence="7">Amino acid transporter</fullName>
    </submittedName>
</protein>
<feature type="domain" description="Amino acid permease/ SLC12A" evidence="6">
    <location>
        <begin position="18"/>
        <end position="377"/>
    </location>
</feature>
<keyword evidence="2 5" id="KW-0812">Transmembrane</keyword>
<evidence type="ECO:0000313" key="8">
    <source>
        <dbReference type="Proteomes" id="UP000028302"/>
    </source>
</evidence>
<sequence length="443" mass="47107">MSNDSTTLATRLSLTSVVLFGLAYMAPAIVMLMFGVIASTSHGTASTAYLVATLAMLFTALSYGKMARISPVSGSAYSYARNMLGGHIGFLVGWAILLDYFFLPMVAWLIQSLYLNAQFPGIPIWGWLLVNIGLTTLINGLGIVLADWVNRGLMLLTVAGIAAFVFMCVHFLGHAPTAPAVDFAPFWNEHSTFAAVTAAAAIAAYSFLGFDAVTTLSEETVDAGRTVPRAIVLIVLIGGVLFVTVSFIMQLVHPGSVFDNESTASYGMSVRIGGQAFADLINSAVIVGGFASGLAIQTSTSRLLYVMGRDGVLPRRFFGYLHPKFKTPLFNLILVGVASLGSLGLSLDTATSFINFGAFLAFTMVNVCVLAYYLRQRATQRLSVFGYAVLPTIGALVDIGLLTQLNWTAIGLGLAWLTLGIAYLAALTGGFRRQPPETDLAVA</sequence>
<comment type="caution">
    <text evidence="7">The sequence shown here is derived from an EMBL/GenBank/DDBJ whole genome shotgun (WGS) entry which is preliminary data.</text>
</comment>
<feature type="transmembrane region" description="Helical" evidence="5">
    <location>
        <begin position="192"/>
        <end position="210"/>
    </location>
</feature>
<gene>
    <name evidence="7" type="ORF">C41B8_16899</name>
</gene>
<feature type="transmembrane region" description="Helical" evidence="5">
    <location>
        <begin position="84"/>
        <end position="110"/>
    </location>
</feature>
<comment type="subcellular location">
    <subcellularLocation>
        <location evidence="1">Membrane</location>
        <topology evidence="1">Multi-pass membrane protein</topology>
    </subcellularLocation>
</comment>
<evidence type="ECO:0000256" key="1">
    <source>
        <dbReference type="ARBA" id="ARBA00004141"/>
    </source>
</evidence>
<feature type="transmembrane region" description="Helical" evidence="5">
    <location>
        <begin position="153"/>
        <end position="172"/>
    </location>
</feature>
<reference evidence="7 8" key="1">
    <citation type="submission" date="2013-03" db="EMBL/GenBank/DDBJ databases">
        <title>Salinisphaera hydrothermalis C41B8 Genome Sequencing.</title>
        <authorList>
            <person name="Li C."/>
            <person name="Lai Q."/>
            <person name="Shao Z."/>
        </authorList>
    </citation>
    <scope>NUCLEOTIDE SEQUENCE [LARGE SCALE GENOMIC DNA]</scope>
    <source>
        <strain evidence="7 8">C41B8</strain>
    </source>
</reference>
<dbReference type="Gene3D" id="1.20.1740.10">
    <property type="entry name" value="Amino acid/polyamine transporter I"/>
    <property type="match status" value="1"/>
</dbReference>
<dbReference type="STRING" id="1304275.C41B8_16899"/>
<dbReference type="PATRIC" id="fig|1304275.5.peg.3462"/>
<dbReference type="eggNOG" id="COG0531">
    <property type="taxonomic scope" value="Bacteria"/>
</dbReference>
<keyword evidence="3 5" id="KW-1133">Transmembrane helix</keyword>
<evidence type="ECO:0000256" key="5">
    <source>
        <dbReference type="SAM" id="Phobius"/>
    </source>
</evidence>
<evidence type="ECO:0000313" key="7">
    <source>
        <dbReference type="EMBL" id="KEZ76056.1"/>
    </source>
</evidence>
<dbReference type="Pfam" id="PF00324">
    <property type="entry name" value="AA_permease"/>
    <property type="match status" value="1"/>
</dbReference>
<dbReference type="Proteomes" id="UP000028302">
    <property type="component" value="Unassembled WGS sequence"/>
</dbReference>
<keyword evidence="4 5" id="KW-0472">Membrane</keyword>
<feature type="transmembrane region" description="Helical" evidence="5">
    <location>
        <begin position="272"/>
        <end position="296"/>
    </location>
</feature>
<accession>A0A084IH72</accession>
<evidence type="ECO:0000256" key="2">
    <source>
        <dbReference type="ARBA" id="ARBA00022692"/>
    </source>
</evidence>
<feature type="transmembrane region" description="Helical" evidence="5">
    <location>
        <begin position="12"/>
        <end position="38"/>
    </location>
</feature>
<dbReference type="AlphaFoldDB" id="A0A084IH72"/>
<dbReference type="PIRSF" id="PIRSF006060">
    <property type="entry name" value="AA_transporter"/>
    <property type="match status" value="1"/>
</dbReference>